<accession>A0ABW9XLW3</accession>
<dbReference type="NCBIfam" id="TIGR00350">
    <property type="entry name" value="lytR_cpsA_psr"/>
    <property type="match status" value="1"/>
</dbReference>
<evidence type="ECO:0000259" key="3">
    <source>
        <dbReference type="Pfam" id="PF03816"/>
    </source>
</evidence>
<dbReference type="Gene3D" id="3.40.630.190">
    <property type="entry name" value="LCP protein"/>
    <property type="match status" value="1"/>
</dbReference>
<evidence type="ECO:0000256" key="1">
    <source>
        <dbReference type="ARBA" id="ARBA00006068"/>
    </source>
</evidence>
<proteinExistence type="inferred from homology"/>
<organism evidence="4 5">
    <name type="scientific">Paenibacillus glycinis</name>
    <dbReference type="NCBI Taxonomy" id="2697035"/>
    <lineage>
        <taxon>Bacteria</taxon>
        <taxon>Bacillati</taxon>
        <taxon>Bacillota</taxon>
        <taxon>Bacilli</taxon>
        <taxon>Bacillales</taxon>
        <taxon>Paenibacillaceae</taxon>
        <taxon>Paenibacillus</taxon>
    </lineage>
</organism>
<evidence type="ECO:0000313" key="4">
    <source>
        <dbReference type="EMBL" id="NBD23617.1"/>
    </source>
</evidence>
<dbReference type="InterPro" id="IPR050922">
    <property type="entry name" value="LytR/CpsA/Psr_CW_biosynth"/>
</dbReference>
<feature type="region of interest" description="Disordered" evidence="2">
    <location>
        <begin position="44"/>
        <end position="75"/>
    </location>
</feature>
<feature type="compositionally biased region" description="Low complexity" evidence="2">
    <location>
        <begin position="53"/>
        <end position="71"/>
    </location>
</feature>
<comment type="similarity">
    <text evidence="1">Belongs to the LytR/CpsA/Psr (LCP) family.</text>
</comment>
<evidence type="ECO:0000313" key="5">
    <source>
        <dbReference type="Proteomes" id="UP000665561"/>
    </source>
</evidence>
<dbReference type="RefSeq" id="WP_161742287.1">
    <property type="nucleotide sequence ID" value="NZ_JAAAMV010000003.1"/>
</dbReference>
<dbReference type="PANTHER" id="PTHR33392:SF6">
    <property type="entry name" value="POLYISOPRENYL-TEICHOIC ACID--PEPTIDOGLYCAN TEICHOIC ACID TRANSFERASE TAGU"/>
    <property type="match status" value="1"/>
</dbReference>
<feature type="domain" description="Cell envelope-related transcriptional attenuator" evidence="3">
    <location>
        <begin position="98"/>
        <end position="250"/>
    </location>
</feature>
<comment type="caution">
    <text evidence="4">The sequence shown here is derived from an EMBL/GenBank/DDBJ whole genome shotgun (WGS) entry which is preliminary data.</text>
</comment>
<evidence type="ECO:0000256" key="2">
    <source>
        <dbReference type="SAM" id="MobiDB-lite"/>
    </source>
</evidence>
<reference evidence="4 5" key="1">
    <citation type="submission" date="2020-01" db="EMBL/GenBank/DDBJ databases">
        <title>Paenibacillus soybeanensis sp. nov. isolated from the nodules of soybean (Glycine max(L.) Merr).</title>
        <authorList>
            <person name="Wang H."/>
        </authorList>
    </citation>
    <scope>NUCLEOTIDE SEQUENCE [LARGE SCALE GENOMIC DNA]</scope>
    <source>
        <strain evidence="4 5">T1</strain>
    </source>
</reference>
<gene>
    <name evidence="4" type="ORF">GT019_07010</name>
</gene>
<dbReference type="Proteomes" id="UP000665561">
    <property type="component" value="Unassembled WGS sequence"/>
</dbReference>
<dbReference type="PANTHER" id="PTHR33392">
    <property type="entry name" value="POLYISOPRENYL-TEICHOIC ACID--PEPTIDOGLYCAN TEICHOIC ACID TRANSFERASE TAGU"/>
    <property type="match status" value="1"/>
</dbReference>
<name>A0ABW9XLW3_9BACL</name>
<keyword evidence="5" id="KW-1185">Reference proteome</keyword>
<sequence length="334" mass="36974">MKRWLKLSLLSITVLLIGGGAYGYYALLPSRHFSRTDIPVLVKPTQTETKSGDSASNSNRADNSDSADSANQKNAKQDKNAFNVLVLGLDARGNENSRSDVIMVVRVKPKEGKANIVSIPRDTRVYVDEIGMTKINHAHIVGELRGGTKEGTQTALQTVSNLLNVPINYYIKTDFKGFENFIDTIGGVNVHINEALFLRAISVTLQPGDQIIDGKTALGLVRERWAFSDGDFGRQTEQSQILQSVAEQLLSPKHLPELAGLLVKLKSDILDTNLKEDDLISLAWMLKGMNKDDFDYVQVPGKSGYEMDPMVGSKLYYWIPDKELLAGLSEQYLK</sequence>
<dbReference type="EMBL" id="JAAAMV010000003">
    <property type="protein sequence ID" value="NBD23617.1"/>
    <property type="molecule type" value="Genomic_DNA"/>
</dbReference>
<protein>
    <submittedName>
        <fullName evidence="4">LytR family transcriptional regulator</fullName>
    </submittedName>
</protein>
<dbReference type="Pfam" id="PF03816">
    <property type="entry name" value="LytR_cpsA_psr"/>
    <property type="match status" value="1"/>
</dbReference>
<dbReference type="InterPro" id="IPR004474">
    <property type="entry name" value="LytR_CpsA_psr"/>
</dbReference>